<name>A0A8K0CMZ8_IGNLU</name>
<evidence type="ECO:0000256" key="2">
    <source>
        <dbReference type="SAM" id="SignalP"/>
    </source>
</evidence>
<feature type="chain" id="PRO_5035454589" evidence="2">
    <location>
        <begin position="17"/>
        <end position="111"/>
    </location>
</feature>
<dbReference type="Proteomes" id="UP000801492">
    <property type="component" value="Unassembled WGS sequence"/>
</dbReference>
<evidence type="ECO:0000313" key="4">
    <source>
        <dbReference type="Proteomes" id="UP000801492"/>
    </source>
</evidence>
<keyword evidence="1" id="KW-0812">Transmembrane</keyword>
<keyword evidence="1" id="KW-0472">Membrane</keyword>
<feature type="transmembrane region" description="Helical" evidence="1">
    <location>
        <begin position="26"/>
        <end position="49"/>
    </location>
</feature>
<protein>
    <submittedName>
        <fullName evidence="3">Uncharacterized protein</fullName>
    </submittedName>
</protein>
<feature type="signal peptide" evidence="2">
    <location>
        <begin position="1"/>
        <end position="16"/>
    </location>
</feature>
<sequence>MFKLVVLSALLAIAVAEPGIYHGARLGYAVPAVAAVPAAPAIAAVSAGYSRTYRTDIIHAPAVASYAVAAPVAYAAAPIAHAAIAAPLAYGAPALRLGYSAAPLAYARHLW</sequence>
<comment type="caution">
    <text evidence="3">The sequence shown here is derived from an EMBL/GenBank/DDBJ whole genome shotgun (WGS) entry which is preliminary data.</text>
</comment>
<keyword evidence="2" id="KW-0732">Signal</keyword>
<accession>A0A8K0CMZ8</accession>
<evidence type="ECO:0000256" key="1">
    <source>
        <dbReference type="SAM" id="Phobius"/>
    </source>
</evidence>
<evidence type="ECO:0000313" key="3">
    <source>
        <dbReference type="EMBL" id="KAF2890409.1"/>
    </source>
</evidence>
<gene>
    <name evidence="3" type="ORF">ILUMI_15764</name>
</gene>
<keyword evidence="4" id="KW-1185">Reference proteome</keyword>
<keyword evidence="1" id="KW-1133">Transmembrane helix</keyword>
<dbReference type="EMBL" id="VTPC01052929">
    <property type="protein sequence ID" value="KAF2890409.1"/>
    <property type="molecule type" value="Genomic_DNA"/>
</dbReference>
<reference evidence="3" key="1">
    <citation type="submission" date="2019-08" db="EMBL/GenBank/DDBJ databases">
        <title>The genome of the North American firefly Photinus pyralis.</title>
        <authorList>
            <consortium name="Photinus pyralis genome working group"/>
            <person name="Fallon T.R."/>
            <person name="Sander Lower S.E."/>
            <person name="Weng J.-K."/>
        </authorList>
    </citation>
    <scope>NUCLEOTIDE SEQUENCE</scope>
    <source>
        <strain evidence="3">TRF0915ILg1</strain>
        <tissue evidence="3">Whole body</tissue>
    </source>
</reference>
<organism evidence="3 4">
    <name type="scientific">Ignelater luminosus</name>
    <name type="common">Cucubano</name>
    <name type="synonym">Pyrophorus luminosus</name>
    <dbReference type="NCBI Taxonomy" id="2038154"/>
    <lineage>
        <taxon>Eukaryota</taxon>
        <taxon>Metazoa</taxon>
        <taxon>Ecdysozoa</taxon>
        <taxon>Arthropoda</taxon>
        <taxon>Hexapoda</taxon>
        <taxon>Insecta</taxon>
        <taxon>Pterygota</taxon>
        <taxon>Neoptera</taxon>
        <taxon>Endopterygota</taxon>
        <taxon>Coleoptera</taxon>
        <taxon>Polyphaga</taxon>
        <taxon>Elateriformia</taxon>
        <taxon>Elateroidea</taxon>
        <taxon>Elateridae</taxon>
        <taxon>Agrypninae</taxon>
        <taxon>Pyrophorini</taxon>
        <taxon>Ignelater</taxon>
    </lineage>
</organism>
<dbReference type="AlphaFoldDB" id="A0A8K0CMZ8"/>
<proteinExistence type="predicted"/>